<name>A0AAV3Y3A5_9GAST</name>
<feature type="compositionally biased region" description="Basic and acidic residues" evidence="1">
    <location>
        <begin position="54"/>
        <end position="67"/>
    </location>
</feature>
<proteinExistence type="predicted"/>
<organism evidence="3 4">
    <name type="scientific">Plakobranchus ocellatus</name>
    <dbReference type="NCBI Taxonomy" id="259542"/>
    <lineage>
        <taxon>Eukaryota</taxon>
        <taxon>Metazoa</taxon>
        <taxon>Spiralia</taxon>
        <taxon>Lophotrochozoa</taxon>
        <taxon>Mollusca</taxon>
        <taxon>Gastropoda</taxon>
        <taxon>Heterobranchia</taxon>
        <taxon>Euthyneura</taxon>
        <taxon>Panpulmonata</taxon>
        <taxon>Sacoglossa</taxon>
        <taxon>Placobranchoidea</taxon>
        <taxon>Plakobranchidae</taxon>
        <taxon>Plakobranchus</taxon>
    </lineage>
</organism>
<dbReference type="AlphaFoldDB" id="A0AAV3Y3A5"/>
<protein>
    <submittedName>
        <fullName evidence="3">Uncharacterized protein</fullName>
    </submittedName>
</protein>
<evidence type="ECO:0000256" key="2">
    <source>
        <dbReference type="SAM" id="SignalP"/>
    </source>
</evidence>
<feature type="compositionally biased region" description="Basic residues" evidence="1">
    <location>
        <begin position="186"/>
        <end position="198"/>
    </location>
</feature>
<keyword evidence="2" id="KW-0732">Signal</keyword>
<feature type="compositionally biased region" description="Polar residues" evidence="1">
    <location>
        <begin position="103"/>
        <end position="116"/>
    </location>
</feature>
<feature type="compositionally biased region" description="Basic residues" evidence="1">
    <location>
        <begin position="154"/>
        <end position="173"/>
    </location>
</feature>
<comment type="caution">
    <text evidence="3">The sequence shown here is derived from an EMBL/GenBank/DDBJ whole genome shotgun (WGS) entry which is preliminary data.</text>
</comment>
<feature type="compositionally biased region" description="Polar residues" evidence="1">
    <location>
        <begin position="69"/>
        <end position="90"/>
    </location>
</feature>
<evidence type="ECO:0000256" key="1">
    <source>
        <dbReference type="SAM" id="MobiDB-lite"/>
    </source>
</evidence>
<gene>
    <name evidence="3" type="ORF">PoB_000320400</name>
</gene>
<dbReference type="EMBL" id="BLXT01000407">
    <property type="protein sequence ID" value="GFN76698.1"/>
    <property type="molecule type" value="Genomic_DNA"/>
</dbReference>
<feature type="chain" id="PRO_5043730239" evidence="2">
    <location>
        <begin position="24"/>
        <end position="198"/>
    </location>
</feature>
<sequence>MTTPVPGTTETLQALLLLVQVVGERPHTDEEMWPTHRQSLIHTRWTGRGADGGARTRDRRVPADLRADSQATLPPTPPENNGTAVQFSIKHSSDRKLQKKRSNSQLPNLQTRCSKLSHNEDENDREGVRACVCIWGKGRAVTDRRIGRQGNKGIHSKHNKENRKMKGTRARRKRENDSDGGGARTRDRRVRAHLRATS</sequence>
<reference evidence="3 4" key="1">
    <citation type="journal article" date="2021" name="Elife">
        <title>Chloroplast acquisition without the gene transfer in kleptoplastic sea slugs, Plakobranchus ocellatus.</title>
        <authorList>
            <person name="Maeda T."/>
            <person name="Takahashi S."/>
            <person name="Yoshida T."/>
            <person name="Shimamura S."/>
            <person name="Takaki Y."/>
            <person name="Nagai Y."/>
            <person name="Toyoda A."/>
            <person name="Suzuki Y."/>
            <person name="Arimoto A."/>
            <person name="Ishii H."/>
            <person name="Satoh N."/>
            <person name="Nishiyama T."/>
            <person name="Hasebe M."/>
            <person name="Maruyama T."/>
            <person name="Minagawa J."/>
            <person name="Obokata J."/>
            <person name="Shigenobu S."/>
        </authorList>
    </citation>
    <scope>NUCLEOTIDE SEQUENCE [LARGE SCALE GENOMIC DNA]</scope>
</reference>
<evidence type="ECO:0000313" key="3">
    <source>
        <dbReference type="EMBL" id="GFN76698.1"/>
    </source>
</evidence>
<feature type="region of interest" description="Disordered" evidence="1">
    <location>
        <begin position="144"/>
        <end position="198"/>
    </location>
</feature>
<evidence type="ECO:0000313" key="4">
    <source>
        <dbReference type="Proteomes" id="UP000735302"/>
    </source>
</evidence>
<keyword evidence="4" id="KW-1185">Reference proteome</keyword>
<feature type="signal peptide" evidence="2">
    <location>
        <begin position="1"/>
        <end position="23"/>
    </location>
</feature>
<dbReference type="Proteomes" id="UP000735302">
    <property type="component" value="Unassembled WGS sequence"/>
</dbReference>
<feature type="region of interest" description="Disordered" evidence="1">
    <location>
        <begin position="43"/>
        <end position="122"/>
    </location>
</feature>
<accession>A0AAV3Y3A5</accession>